<gene>
    <name evidence="1" type="ORF">BGZ80_008030</name>
</gene>
<protein>
    <submittedName>
        <fullName evidence="1">Uncharacterized protein</fullName>
    </submittedName>
</protein>
<dbReference type="Proteomes" id="UP000703661">
    <property type="component" value="Unassembled WGS sequence"/>
</dbReference>
<reference evidence="1" key="1">
    <citation type="journal article" date="2020" name="Fungal Divers.">
        <title>Resolving the Mortierellaceae phylogeny through synthesis of multi-gene phylogenetics and phylogenomics.</title>
        <authorList>
            <person name="Vandepol N."/>
            <person name="Liber J."/>
            <person name="Desiro A."/>
            <person name="Na H."/>
            <person name="Kennedy M."/>
            <person name="Barry K."/>
            <person name="Grigoriev I.V."/>
            <person name="Miller A.N."/>
            <person name="O'Donnell K."/>
            <person name="Stajich J.E."/>
            <person name="Bonito G."/>
        </authorList>
    </citation>
    <scope>NUCLEOTIDE SEQUENCE</scope>
    <source>
        <strain evidence="1">NRRL 2769</strain>
    </source>
</reference>
<proteinExistence type="predicted"/>
<dbReference type="AlphaFoldDB" id="A0A9P6MDU8"/>
<sequence>LSPKHPYPHAINEIVASYRDLVRQYGVNPRQIILGKLQQARTLEYNSIHN</sequence>
<comment type="caution">
    <text evidence="1">The sequence shown here is derived from an EMBL/GenBank/DDBJ whole genome shotgun (WGS) entry which is preliminary data.</text>
</comment>
<name>A0A9P6MDU8_9FUNG</name>
<dbReference type="EMBL" id="JAAAID010004235">
    <property type="protein sequence ID" value="KAF9993791.1"/>
    <property type="molecule type" value="Genomic_DNA"/>
</dbReference>
<feature type="non-terminal residue" evidence="1">
    <location>
        <position position="1"/>
    </location>
</feature>
<evidence type="ECO:0000313" key="1">
    <source>
        <dbReference type="EMBL" id="KAF9993791.1"/>
    </source>
</evidence>
<organism evidence="1 2">
    <name type="scientific">Entomortierella chlamydospora</name>
    <dbReference type="NCBI Taxonomy" id="101097"/>
    <lineage>
        <taxon>Eukaryota</taxon>
        <taxon>Fungi</taxon>
        <taxon>Fungi incertae sedis</taxon>
        <taxon>Mucoromycota</taxon>
        <taxon>Mortierellomycotina</taxon>
        <taxon>Mortierellomycetes</taxon>
        <taxon>Mortierellales</taxon>
        <taxon>Mortierellaceae</taxon>
        <taxon>Entomortierella</taxon>
    </lineage>
</organism>
<evidence type="ECO:0000313" key="2">
    <source>
        <dbReference type="Proteomes" id="UP000703661"/>
    </source>
</evidence>
<keyword evidence="2" id="KW-1185">Reference proteome</keyword>
<accession>A0A9P6MDU8</accession>